<evidence type="ECO:0000259" key="4">
    <source>
        <dbReference type="PROSITE" id="PS51352"/>
    </source>
</evidence>
<dbReference type="InterPro" id="IPR036249">
    <property type="entry name" value="Thioredoxin-like_sf"/>
</dbReference>
<reference evidence="8" key="3">
    <citation type="submission" date="2019-03" db="EMBL/GenBank/DDBJ databases">
        <title>Complete genome of Methylacidiphilum kamchatkense Kam1.</title>
        <authorList>
            <person name="Kruse T."/>
            <person name="Murarilal Ratnadevi C."/>
            <person name="Erikstad H.-A."/>
            <person name="Birkeland N.-K."/>
        </authorList>
    </citation>
    <scope>NUCLEOTIDE SEQUENCE [LARGE SCALE GENOMIC DNA]</scope>
    <source>
        <strain evidence="8">kam1</strain>
    </source>
</reference>
<evidence type="ECO:0000256" key="1">
    <source>
        <dbReference type="ARBA" id="ARBA00023002"/>
    </source>
</evidence>
<evidence type="ECO:0000313" key="6">
    <source>
        <dbReference type="EMBL" id="QDQ41459.1"/>
    </source>
</evidence>
<dbReference type="GO" id="GO:0016491">
    <property type="term" value="F:oxidoreductase activity"/>
    <property type="evidence" value="ECO:0007669"/>
    <property type="project" value="UniProtKB-KW"/>
</dbReference>
<evidence type="ECO:0000313" key="5">
    <source>
        <dbReference type="EMBL" id="KIE57837.1"/>
    </source>
</evidence>
<reference evidence="6" key="2">
    <citation type="journal article" date="2019" name="BMC Genomics">
        <title>Complete genome sequence analysis of the thermoacidophilic verrucomicrobial methanotroph 'Candidatus Methylacidiphilum kamchatkense' strain Kam1 and comparison with its closest relatives.</title>
        <authorList>
            <person name="Kruse T."/>
            <person name="Ratnadevi C.M."/>
            <person name="Erikstad H.A."/>
            <person name="Birkeland N.K."/>
        </authorList>
    </citation>
    <scope>NUCLEOTIDE SEQUENCE</scope>
    <source>
        <strain evidence="6">Kam1</strain>
    </source>
</reference>
<gene>
    <name evidence="5" type="ORF">A946_11000</name>
    <name evidence="6" type="ORF">kam1_203</name>
</gene>
<dbReference type="Proteomes" id="UP000315925">
    <property type="component" value="Chromosome"/>
</dbReference>
<dbReference type="InterPro" id="IPR000866">
    <property type="entry name" value="AhpC/TSA"/>
</dbReference>
<dbReference type="GO" id="GO:0016209">
    <property type="term" value="F:antioxidant activity"/>
    <property type="evidence" value="ECO:0007669"/>
    <property type="project" value="InterPro"/>
</dbReference>
<accession>A0A0C1RII9</accession>
<dbReference type="PROSITE" id="PS51352">
    <property type="entry name" value="THIOREDOXIN_2"/>
    <property type="match status" value="1"/>
</dbReference>
<dbReference type="PIRSF" id="PIRSF000239">
    <property type="entry name" value="AHPC"/>
    <property type="match status" value="1"/>
</dbReference>
<dbReference type="Pfam" id="PF00578">
    <property type="entry name" value="AhpC-TSA"/>
    <property type="match status" value="1"/>
</dbReference>
<evidence type="ECO:0000313" key="7">
    <source>
        <dbReference type="Proteomes" id="UP000031594"/>
    </source>
</evidence>
<dbReference type="InterPro" id="IPR024706">
    <property type="entry name" value="Peroxiredoxin_AhpC-typ"/>
</dbReference>
<organism evidence="6 8">
    <name type="scientific">Methylacidiphilum kamchatkense Kam1</name>
    <dbReference type="NCBI Taxonomy" id="1202785"/>
    <lineage>
        <taxon>Bacteria</taxon>
        <taxon>Pseudomonadati</taxon>
        <taxon>Verrucomicrobiota</taxon>
        <taxon>Methylacidiphilae</taxon>
        <taxon>Methylacidiphilales</taxon>
        <taxon>Methylacidiphilaceae</taxon>
        <taxon>Methylacidiphilum (ex Ratnadevi et al. 2023)</taxon>
    </lineage>
</organism>
<dbReference type="PANTHER" id="PTHR43110">
    <property type="entry name" value="THIOL PEROXIDASE"/>
    <property type="match status" value="1"/>
</dbReference>
<dbReference type="OrthoDB" id="9812811at2"/>
<dbReference type="PANTHER" id="PTHR43110:SF1">
    <property type="entry name" value="THIOL PEROXIDASE"/>
    <property type="match status" value="1"/>
</dbReference>
<keyword evidence="2" id="KW-0676">Redox-active center</keyword>
<dbReference type="EMBL" id="JQNX01000010">
    <property type="protein sequence ID" value="KIE57837.1"/>
    <property type="molecule type" value="Genomic_DNA"/>
</dbReference>
<sequence>MALAVGSLAPDFTLCSKYPEGIKQVHLKEELSQKNVVLLFFPMAFTPVCTQEMCTMTASINEYTQLDAKVFGISVDNPFAQEAWAKQEGIKIPLLSDLNKVVCKAYDVLLPSLMGIGDVAARAVYLIDRNQKIRYVEVTPTPLELPSFERLKEALKTVASQ</sequence>
<dbReference type="InterPro" id="IPR013766">
    <property type="entry name" value="Thioredoxin_domain"/>
</dbReference>
<dbReference type="AlphaFoldDB" id="A0A0C1RII9"/>
<dbReference type="EMBL" id="CP037899">
    <property type="protein sequence ID" value="QDQ41459.1"/>
    <property type="molecule type" value="Genomic_DNA"/>
</dbReference>
<evidence type="ECO:0000256" key="3">
    <source>
        <dbReference type="PIRSR" id="PIRSR000239-1"/>
    </source>
</evidence>
<dbReference type="SUPFAM" id="SSF52833">
    <property type="entry name" value="Thioredoxin-like"/>
    <property type="match status" value="1"/>
</dbReference>
<evidence type="ECO:0000313" key="8">
    <source>
        <dbReference type="Proteomes" id="UP000315925"/>
    </source>
</evidence>
<feature type="active site" description="Cysteine sulfenic acid (-SOH) intermediate; for peroxidase activity" evidence="3">
    <location>
        <position position="49"/>
    </location>
</feature>
<protein>
    <submittedName>
        <fullName evidence="6">Peroxiredoxin</fullName>
    </submittedName>
</protein>
<dbReference type="RefSeq" id="WP_039722213.1">
    <property type="nucleotide sequence ID" value="NZ_CP037899.1"/>
</dbReference>
<evidence type="ECO:0000256" key="2">
    <source>
        <dbReference type="ARBA" id="ARBA00023284"/>
    </source>
</evidence>
<keyword evidence="1" id="KW-0560">Oxidoreductase</keyword>
<dbReference type="Proteomes" id="UP000031594">
    <property type="component" value="Unassembled WGS sequence"/>
</dbReference>
<proteinExistence type="predicted"/>
<dbReference type="STRING" id="1202785.A946_11000"/>
<feature type="domain" description="Thioredoxin" evidence="4">
    <location>
        <begin position="3"/>
        <end position="160"/>
    </location>
</feature>
<reference evidence="5 7" key="1">
    <citation type="submission" date="2014-08" db="EMBL/GenBank/DDBJ databases">
        <title>Methylacidiphilum kamchatkense strain Kam1 draft genome sequence.</title>
        <authorList>
            <person name="Birkeland N.-K."/>
            <person name="Erikstad H.A."/>
        </authorList>
    </citation>
    <scope>NUCLEOTIDE SEQUENCE [LARGE SCALE GENOMIC DNA]</scope>
    <source>
        <strain evidence="5 7">Kam1</strain>
    </source>
</reference>
<dbReference type="InterPro" id="IPR050455">
    <property type="entry name" value="Tpx_Peroxidase_subfamily"/>
</dbReference>
<dbReference type="Gene3D" id="3.40.30.10">
    <property type="entry name" value="Glutaredoxin"/>
    <property type="match status" value="1"/>
</dbReference>
<keyword evidence="7" id="KW-1185">Reference proteome</keyword>
<name>A0A0C1RII9_9BACT</name>
<dbReference type="KEGG" id="mkc:kam1_203"/>